<evidence type="ECO:0000313" key="1">
    <source>
        <dbReference type="EMBL" id="KAL0195992.1"/>
    </source>
</evidence>
<dbReference type="AlphaFoldDB" id="A0ABD0RBW9"/>
<comment type="caution">
    <text evidence="1">The sequence shown here is derived from an EMBL/GenBank/DDBJ whole genome shotgun (WGS) entry which is preliminary data.</text>
</comment>
<organism evidence="1 2">
    <name type="scientific">Cirrhinus mrigala</name>
    <name type="common">Mrigala</name>
    <dbReference type="NCBI Taxonomy" id="683832"/>
    <lineage>
        <taxon>Eukaryota</taxon>
        <taxon>Metazoa</taxon>
        <taxon>Chordata</taxon>
        <taxon>Craniata</taxon>
        <taxon>Vertebrata</taxon>
        <taxon>Euteleostomi</taxon>
        <taxon>Actinopterygii</taxon>
        <taxon>Neopterygii</taxon>
        <taxon>Teleostei</taxon>
        <taxon>Ostariophysi</taxon>
        <taxon>Cypriniformes</taxon>
        <taxon>Cyprinidae</taxon>
        <taxon>Labeoninae</taxon>
        <taxon>Labeonini</taxon>
        <taxon>Cirrhinus</taxon>
    </lineage>
</organism>
<feature type="non-terminal residue" evidence="1">
    <location>
        <position position="52"/>
    </location>
</feature>
<accession>A0ABD0RBW9</accession>
<proteinExistence type="predicted"/>
<gene>
    <name evidence="1" type="ORF">M9458_009564</name>
</gene>
<sequence>LQETGLQIFPYPTEQLDEHSSTVASFPVGVTVALPDSVLFLEDPHVARWDPI</sequence>
<dbReference type="EMBL" id="JAMKFB020000004">
    <property type="protein sequence ID" value="KAL0195992.1"/>
    <property type="molecule type" value="Genomic_DNA"/>
</dbReference>
<name>A0ABD0RBW9_CIRMR</name>
<keyword evidence="2" id="KW-1185">Reference proteome</keyword>
<evidence type="ECO:0000313" key="2">
    <source>
        <dbReference type="Proteomes" id="UP001529510"/>
    </source>
</evidence>
<dbReference type="Proteomes" id="UP001529510">
    <property type="component" value="Unassembled WGS sequence"/>
</dbReference>
<protein>
    <submittedName>
        <fullName evidence="1">Uncharacterized protein</fullName>
    </submittedName>
</protein>
<reference evidence="1 2" key="1">
    <citation type="submission" date="2024-05" db="EMBL/GenBank/DDBJ databases">
        <title>Genome sequencing and assembly of Indian major carp, Cirrhinus mrigala (Hamilton, 1822).</title>
        <authorList>
            <person name="Mohindra V."/>
            <person name="Chowdhury L.M."/>
            <person name="Lal K."/>
            <person name="Jena J.K."/>
        </authorList>
    </citation>
    <scope>NUCLEOTIDE SEQUENCE [LARGE SCALE GENOMIC DNA]</scope>
    <source>
        <strain evidence="1">CM1030</strain>
        <tissue evidence="1">Blood</tissue>
    </source>
</reference>
<feature type="non-terminal residue" evidence="1">
    <location>
        <position position="1"/>
    </location>
</feature>